<keyword evidence="1" id="KW-0472">Membrane</keyword>
<dbReference type="Pfam" id="PF07963">
    <property type="entry name" value="N_methyl"/>
    <property type="match status" value="1"/>
</dbReference>
<dbReference type="InterPro" id="IPR045584">
    <property type="entry name" value="Pilin-like"/>
</dbReference>
<dbReference type="AlphaFoldDB" id="A0A2Z6AZB2"/>
<evidence type="ECO:0000256" key="1">
    <source>
        <dbReference type="SAM" id="Phobius"/>
    </source>
</evidence>
<keyword evidence="1" id="KW-1133">Transmembrane helix</keyword>
<reference evidence="2 3" key="1">
    <citation type="journal article" date="2018" name="Sci. Adv.">
        <title>Multi-heme cytochromes provide a pathway for survival in energy-limited environments.</title>
        <authorList>
            <person name="Deng X."/>
            <person name="Dohmae N."/>
            <person name="Nealson K.H."/>
            <person name="Hashimoto K."/>
            <person name="Okamoto A."/>
        </authorList>
    </citation>
    <scope>NUCLEOTIDE SEQUENCE [LARGE SCALE GENOMIC DNA]</scope>
    <source>
        <strain evidence="2 3">IS5</strain>
    </source>
</reference>
<evidence type="ECO:0000313" key="3">
    <source>
        <dbReference type="Proteomes" id="UP000269883"/>
    </source>
</evidence>
<sequence>MSQLQHTKCKGFTLIELIAVLVILGIIAGFAIPRFATLRDNAESASLEGVMAAAVSQCSIEHARLVLDPTLAGGGATVSNIATNAANNVSYDSVKFQAPDFAANAGADTITITVNYNSGQGSATIAPVIWEQP</sequence>
<dbReference type="SUPFAM" id="SSF54523">
    <property type="entry name" value="Pili subunits"/>
    <property type="match status" value="1"/>
</dbReference>
<dbReference type="RefSeq" id="WP_126378688.1">
    <property type="nucleotide sequence ID" value="NZ_AP017378.1"/>
</dbReference>
<dbReference type="InterPro" id="IPR012902">
    <property type="entry name" value="N_methyl_site"/>
</dbReference>
<dbReference type="NCBIfam" id="TIGR02532">
    <property type="entry name" value="IV_pilin_GFxxxE"/>
    <property type="match status" value="1"/>
</dbReference>
<dbReference type="KEGG" id="dfl:DFE_1799"/>
<evidence type="ECO:0000313" key="2">
    <source>
        <dbReference type="EMBL" id="BBD08525.1"/>
    </source>
</evidence>
<accession>A0A2Z6AZB2</accession>
<dbReference type="Gene3D" id="3.30.700.10">
    <property type="entry name" value="Glycoprotein, Type 4 Pilin"/>
    <property type="match status" value="1"/>
</dbReference>
<protein>
    <submittedName>
        <fullName evidence="2">Type II secretory pathway, pseudopilin PulG</fullName>
    </submittedName>
</protein>
<feature type="transmembrane region" description="Helical" evidence="1">
    <location>
        <begin position="12"/>
        <end position="32"/>
    </location>
</feature>
<dbReference type="Proteomes" id="UP000269883">
    <property type="component" value="Chromosome"/>
</dbReference>
<dbReference type="PROSITE" id="PS00409">
    <property type="entry name" value="PROKAR_NTER_METHYL"/>
    <property type="match status" value="1"/>
</dbReference>
<keyword evidence="3" id="KW-1185">Reference proteome</keyword>
<proteinExistence type="predicted"/>
<organism evidence="2 3">
    <name type="scientific">Desulfovibrio ferrophilus</name>
    <dbReference type="NCBI Taxonomy" id="241368"/>
    <lineage>
        <taxon>Bacteria</taxon>
        <taxon>Pseudomonadati</taxon>
        <taxon>Thermodesulfobacteriota</taxon>
        <taxon>Desulfovibrionia</taxon>
        <taxon>Desulfovibrionales</taxon>
        <taxon>Desulfovibrionaceae</taxon>
        <taxon>Desulfovibrio</taxon>
    </lineage>
</organism>
<dbReference type="EMBL" id="AP017378">
    <property type="protein sequence ID" value="BBD08525.1"/>
    <property type="molecule type" value="Genomic_DNA"/>
</dbReference>
<keyword evidence="1" id="KW-0812">Transmembrane</keyword>
<gene>
    <name evidence="2" type="ORF">DFE_1799</name>
</gene>
<name>A0A2Z6AZB2_9BACT</name>